<dbReference type="PANTHER" id="PTHR43739:SF2">
    <property type="entry name" value="OLIGOXYLOGLUCAN-REDUCING END-SPECIFIC XYLOGLUCANASE-RELATED"/>
    <property type="match status" value="1"/>
</dbReference>
<evidence type="ECO:0000256" key="3">
    <source>
        <dbReference type="ARBA" id="ARBA00023277"/>
    </source>
</evidence>
<dbReference type="AlphaFoldDB" id="E6QK36"/>
<keyword evidence="2" id="KW-0378">Hydrolase</keyword>
<evidence type="ECO:0000256" key="5">
    <source>
        <dbReference type="ARBA" id="ARBA00023326"/>
    </source>
</evidence>
<dbReference type="GO" id="GO:0016798">
    <property type="term" value="F:hydrolase activity, acting on glycosyl bonds"/>
    <property type="evidence" value="ECO:0007669"/>
    <property type="project" value="UniProtKB-KW"/>
</dbReference>
<dbReference type="GO" id="GO:0000272">
    <property type="term" value="P:polysaccharide catabolic process"/>
    <property type="evidence" value="ECO:0007669"/>
    <property type="project" value="UniProtKB-KW"/>
</dbReference>
<dbReference type="SUPFAM" id="SSF110296">
    <property type="entry name" value="Oligoxyloglucan reducing end-specific cellobiohydrolase"/>
    <property type="match status" value="2"/>
</dbReference>
<protein>
    <submittedName>
        <fullName evidence="7">Cellulose-binding, family II</fullName>
    </submittedName>
</protein>
<evidence type="ECO:0000256" key="4">
    <source>
        <dbReference type="ARBA" id="ARBA00023295"/>
    </source>
</evidence>
<comment type="caution">
    <text evidence="7">The sequence shown here is derived from an EMBL/GenBank/DDBJ whole genome shotgun (WGS) entry which is preliminary data.</text>
</comment>
<reference evidence="7" key="1">
    <citation type="submission" date="2009-10" db="EMBL/GenBank/DDBJ databases">
        <title>Diversity of trophic interactions inside an arsenic-rich microbial ecosystem.</title>
        <authorList>
            <person name="Bertin P.N."/>
            <person name="Heinrich-Salmeron A."/>
            <person name="Pelletier E."/>
            <person name="Goulhen-Chollet F."/>
            <person name="Arsene-Ploetze F."/>
            <person name="Gallien S."/>
            <person name="Calteau A."/>
            <person name="Vallenet D."/>
            <person name="Casiot C."/>
            <person name="Chane-Woon-Ming B."/>
            <person name="Giloteaux L."/>
            <person name="Barakat M."/>
            <person name="Bonnefoy V."/>
            <person name="Bruneel O."/>
            <person name="Chandler M."/>
            <person name="Cleiss J."/>
            <person name="Duran R."/>
            <person name="Elbaz-Poulichet F."/>
            <person name="Fonknechten N."/>
            <person name="Lauga B."/>
            <person name="Mornico D."/>
            <person name="Ortet P."/>
            <person name="Schaeffer C."/>
            <person name="Siguier P."/>
            <person name="Alexander Thil Smith A."/>
            <person name="Van Dorsselaer A."/>
            <person name="Weissenbach J."/>
            <person name="Medigue C."/>
            <person name="Le Paslier D."/>
        </authorList>
    </citation>
    <scope>NUCLEOTIDE SEQUENCE</scope>
</reference>
<comment type="similarity">
    <text evidence="6">Belongs to the glycosyl hydrolase 74 family.</text>
</comment>
<keyword evidence="4" id="KW-0326">Glycosidase</keyword>
<keyword evidence="3" id="KW-0119">Carbohydrate metabolism</keyword>
<sequence>MSGCNGGGGNATGTPIVAPTITWATPATVSAGTTLSSAQLDATANVVGTFTYSPAAGTVVGVGQQTLKATFTPTDTKHYSIATASVVLTVTQATPILQWPTPAPIMAGTTLGAAQLDATASNVSGAVVAGTFVYSPAEGTVLSSVGTVTLSATFLPTDTADYTLATAKVVLSVVAAGSGGAPSYAWSNVQVVGGGYVTGLYFHPTQQNLIYARTDVGGAYRWDATTSSWTPLLDWIPGSKWYWGGVEAIGLDPTNPNQLYLAVGEYALEPTWDGNGAMLISSDQGNTFTTAPLPFQNGSNDPGRNAGERIAVDPNTPNIVYFGTRVAGLQFSINSGLNWSQLSGMPVTTTANGSGVIAVLPVASSKASGLTPVVYAAAAGTGTGTDAAGLYVTTNGGSTASTWSAVAGQPTGLAPLHALLGPDGAIYILYGDQPGPDSMNTSQLWKFTPGATWTTGTWSQIALPRAGGYGGLAVDPEHAGTLLVATLDQYSAPGQDTIFRSTNGGATWNDISSTGGSHDASLSPWVAFHGTVGTGNWATSVAIDPFNSAHALYGTGETIWSTTNLTAADSGQTVDWSIGAQGVEETVVAKLLAPPSGNTLLLSSLYDITGFAHQNLSVSPPQQMFQNPQATSISMDFAQSTPTTVVRVTKGSTPFGSISNDGGLTWSGLPSFPTGTAKGGGAIAIAADGSSLVWSPEDTASVWYSTNAGAAWQAANGIPAQAQVVSDRRQSGVYYGYAGTSLYLSVDAGAMWTVIQSSLPANGQLYTLPDAQGSVWLAASTGLYSNQGTATAPSLGAIAGVQSADYLGFGKAAVGSAAGLTLYLEGTVSGTQGIYRSTDGGGIWVEINDAAHQFGNPTWITGDMRTFGTVYVGTQGRGIVWGTSTQ</sequence>
<dbReference type="InterPro" id="IPR052025">
    <property type="entry name" value="Xyloglucanase_GH74"/>
</dbReference>
<accession>E6QK36</accession>
<dbReference type="GO" id="GO:0010411">
    <property type="term" value="P:xyloglucan metabolic process"/>
    <property type="evidence" value="ECO:0007669"/>
    <property type="project" value="TreeGrafter"/>
</dbReference>
<dbReference type="EMBL" id="CABQ01000108">
    <property type="protein sequence ID" value="CBI07603.1"/>
    <property type="molecule type" value="Genomic_DNA"/>
</dbReference>
<evidence type="ECO:0000256" key="1">
    <source>
        <dbReference type="ARBA" id="ARBA00022729"/>
    </source>
</evidence>
<dbReference type="InterPro" id="IPR015943">
    <property type="entry name" value="WD40/YVTN_repeat-like_dom_sf"/>
</dbReference>
<evidence type="ECO:0000313" key="7">
    <source>
        <dbReference type="EMBL" id="CBI07603.1"/>
    </source>
</evidence>
<organism evidence="7">
    <name type="scientific">mine drainage metagenome</name>
    <dbReference type="NCBI Taxonomy" id="410659"/>
    <lineage>
        <taxon>unclassified sequences</taxon>
        <taxon>metagenomes</taxon>
        <taxon>ecological metagenomes</taxon>
    </lineage>
</organism>
<proteinExistence type="inferred from homology"/>
<evidence type="ECO:0000256" key="2">
    <source>
        <dbReference type="ARBA" id="ARBA00022801"/>
    </source>
</evidence>
<keyword evidence="5" id="KW-0624">Polysaccharide degradation</keyword>
<dbReference type="PANTHER" id="PTHR43739">
    <property type="entry name" value="XYLOGLUCANASE (EUROFUNG)"/>
    <property type="match status" value="1"/>
</dbReference>
<evidence type="ECO:0000256" key="6">
    <source>
        <dbReference type="ARBA" id="ARBA00037986"/>
    </source>
</evidence>
<dbReference type="Gene3D" id="2.130.10.10">
    <property type="entry name" value="YVTN repeat-like/Quinoprotein amine dehydrogenase"/>
    <property type="match status" value="2"/>
</dbReference>
<keyword evidence="1" id="KW-0732">Signal</keyword>
<gene>
    <name evidence="7" type="ORF">CARN6_0957</name>
</gene>
<name>E6QK36_9ZZZZ</name>